<feature type="compositionally biased region" description="Basic residues" evidence="1">
    <location>
        <begin position="21"/>
        <end position="31"/>
    </location>
</feature>
<accession>A0A7J6XBR4</accession>
<sequence>MLLEQRGMELCQLQSENSNNKAKKNRRRLKKSTPSIVQQLYQTCKEVFVSGGAGVVPSPQDVERIRLVLVIMMEKHNDSAVLLKNDTLRIVDMSIKLHA</sequence>
<dbReference type="GO" id="GO:0051213">
    <property type="term" value="F:dioxygenase activity"/>
    <property type="evidence" value="ECO:0007669"/>
    <property type="project" value="UniProtKB-KW"/>
</dbReference>
<evidence type="ECO:0000313" key="2">
    <source>
        <dbReference type="EMBL" id="KAF5205812.1"/>
    </source>
</evidence>
<reference evidence="2 3" key="1">
    <citation type="submission" date="2020-06" db="EMBL/GenBank/DDBJ databases">
        <title>Transcriptomic and genomic resources for Thalictrum thalictroides and T. hernandezii: Facilitating candidate gene discovery in an emerging model plant lineage.</title>
        <authorList>
            <person name="Arias T."/>
            <person name="Riano-Pachon D.M."/>
            <person name="Di Stilio V.S."/>
        </authorList>
    </citation>
    <scope>NUCLEOTIDE SEQUENCE [LARGE SCALE GENOMIC DNA]</scope>
    <source>
        <strain evidence="3">cv. WT478/WT964</strain>
        <tissue evidence="2">Leaves</tissue>
    </source>
</reference>
<keyword evidence="2" id="KW-0560">Oxidoreductase</keyword>
<gene>
    <name evidence="2" type="ORF">FRX31_004601</name>
</gene>
<protein>
    <submittedName>
        <fullName evidence="2">Cysteine oxygenase/2-aminoethanethiol dioxygenase</fullName>
    </submittedName>
</protein>
<dbReference type="AlphaFoldDB" id="A0A7J6XBR4"/>
<keyword evidence="3" id="KW-1185">Reference proteome</keyword>
<dbReference type="EMBL" id="JABWDY010003622">
    <property type="protein sequence ID" value="KAF5205812.1"/>
    <property type="molecule type" value="Genomic_DNA"/>
</dbReference>
<keyword evidence="2" id="KW-0223">Dioxygenase</keyword>
<feature type="region of interest" description="Disordered" evidence="1">
    <location>
        <begin position="13"/>
        <end position="33"/>
    </location>
</feature>
<proteinExistence type="predicted"/>
<dbReference type="OrthoDB" id="271433at2759"/>
<evidence type="ECO:0000313" key="3">
    <source>
        <dbReference type="Proteomes" id="UP000554482"/>
    </source>
</evidence>
<dbReference type="Proteomes" id="UP000554482">
    <property type="component" value="Unassembled WGS sequence"/>
</dbReference>
<comment type="caution">
    <text evidence="2">The sequence shown here is derived from an EMBL/GenBank/DDBJ whole genome shotgun (WGS) entry which is preliminary data.</text>
</comment>
<name>A0A7J6XBR4_THATH</name>
<evidence type="ECO:0000256" key="1">
    <source>
        <dbReference type="SAM" id="MobiDB-lite"/>
    </source>
</evidence>
<organism evidence="2 3">
    <name type="scientific">Thalictrum thalictroides</name>
    <name type="common">Rue-anemone</name>
    <name type="synonym">Anemone thalictroides</name>
    <dbReference type="NCBI Taxonomy" id="46969"/>
    <lineage>
        <taxon>Eukaryota</taxon>
        <taxon>Viridiplantae</taxon>
        <taxon>Streptophyta</taxon>
        <taxon>Embryophyta</taxon>
        <taxon>Tracheophyta</taxon>
        <taxon>Spermatophyta</taxon>
        <taxon>Magnoliopsida</taxon>
        <taxon>Ranunculales</taxon>
        <taxon>Ranunculaceae</taxon>
        <taxon>Thalictroideae</taxon>
        <taxon>Thalictrum</taxon>
    </lineage>
</organism>